<dbReference type="CDD" id="cd17502">
    <property type="entry name" value="MFS_Azr1_MDR_like"/>
    <property type="match status" value="1"/>
</dbReference>
<evidence type="ECO:0000256" key="7">
    <source>
        <dbReference type="SAM" id="Phobius"/>
    </source>
</evidence>
<feature type="transmembrane region" description="Helical" evidence="7">
    <location>
        <begin position="30"/>
        <end position="50"/>
    </location>
</feature>
<dbReference type="AlphaFoldDB" id="A0A8H8S5I7"/>
<keyword evidence="3 7" id="KW-0812">Transmembrane</keyword>
<dbReference type="InterPro" id="IPR011701">
    <property type="entry name" value="MFS"/>
</dbReference>
<dbReference type="EMBL" id="QGMI01000175">
    <property type="protein sequence ID" value="TVY45878.1"/>
    <property type="molecule type" value="Genomic_DNA"/>
</dbReference>
<dbReference type="GO" id="GO:0022857">
    <property type="term" value="F:transmembrane transporter activity"/>
    <property type="evidence" value="ECO:0007669"/>
    <property type="project" value="InterPro"/>
</dbReference>
<dbReference type="SUPFAM" id="SSF103473">
    <property type="entry name" value="MFS general substrate transporter"/>
    <property type="match status" value="1"/>
</dbReference>
<gene>
    <name evidence="9" type="primary">gsfJ_0</name>
    <name evidence="9" type="ORF">LOCC1_G005043</name>
</gene>
<accession>A0A8H8S5I7</accession>
<feature type="transmembrane region" description="Helical" evidence="7">
    <location>
        <begin position="131"/>
        <end position="150"/>
    </location>
</feature>
<evidence type="ECO:0000256" key="5">
    <source>
        <dbReference type="ARBA" id="ARBA00023136"/>
    </source>
</evidence>
<evidence type="ECO:0000256" key="3">
    <source>
        <dbReference type="ARBA" id="ARBA00022692"/>
    </source>
</evidence>
<dbReference type="PROSITE" id="PS50850">
    <property type="entry name" value="MFS"/>
    <property type="match status" value="1"/>
</dbReference>
<organism evidence="9 10">
    <name type="scientific">Lachnellula occidentalis</name>
    <dbReference type="NCBI Taxonomy" id="215460"/>
    <lineage>
        <taxon>Eukaryota</taxon>
        <taxon>Fungi</taxon>
        <taxon>Dikarya</taxon>
        <taxon>Ascomycota</taxon>
        <taxon>Pezizomycotina</taxon>
        <taxon>Leotiomycetes</taxon>
        <taxon>Helotiales</taxon>
        <taxon>Lachnaceae</taxon>
        <taxon>Lachnellula</taxon>
    </lineage>
</organism>
<feature type="domain" description="Major facilitator superfamily (MFS) profile" evidence="8">
    <location>
        <begin position="36"/>
        <end position="527"/>
    </location>
</feature>
<name>A0A8H8S5I7_9HELO</name>
<sequence length="527" mass="56461">MEPTNAHEKTTSINEPESVPESVPDEYPHGFRLALLVGAIMMTVFLTSLDQTIVGTAIPKITDEFHGLSQVSWYGSAYFMCFGGFQSSWGKAYKYFSLKSTFIMTILLFEIGSLICGVAPNSTAFIVGRAIAGIGGAGVSTGGTIIFAFSTEPKNRPTLMSFVRASYTIAAVFGPLLGGAFTERLDWRWCFYINLPLGGAALVLLVIFFHTPPSAKPIEASWKEKILQMDPLGIALAMGCIISFIIALQDGGQSHAWSSSRVVGLLVGFVALLVTLIAWEIYQGDYAMLPPRLLKRRALWAGCLFQLFFSSSYFLLLYYLPLFFQSIQGVGAIESRVRNLPLVITSCFAIVARGITITKTWHATPFIALGSALGSIRTGLLYMMNAHTSTGKWIGYQILLGVAVAFPFQNALNLTQADADSADLSTVLGGAFSTSAAQSAFVNRLVSSVRTHAPGVDPKLLISTGATQLSSVFPAEQLPGVLRAYLDGIKASFAVAIGMSGVAFVLSLVVPWKRLPVGAAADAIPAG</sequence>
<protein>
    <submittedName>
        <fullName evidence="9">Putative efflux pump</fullName>
    </submittedName>
</protein>
<feature type="region of interest" description="Disordered" evidence="6">
    <location>
        <begin position="1"/>
        <end position="22"/>
    </location>
</feature>
<evidence type="ECO:0000259" key="8">
    <source>
        <dbReference type="PROSITE" id="PS50850"/>
    </source>
</evidence>
<feature type="transmembrane region" description="Helical" evidence="7">
    <location>
        <begin position="71"/>
        <end position="89"/>
    </location>
</feature>
<keyword evidence="2" id="KW-0813">Transport</keyword>
<feature type="transmembrane region" description="Helical" evidence="7">
    <location>
        <begin position="162"/>
        <end position="182"/>
    </location>
</feature>
<evidence type="ECO:0000256" key="2">
    <source>
        <dbReference type="ARBA" id="ARBA00022448"/>
    </source>
</evidence>
<dbReference type="Gene3D" id="1.20.1250.20">
    <property type="entry name" value="MFS general substrate transporter like domains"/>
    <property type="match status" value="1"/>
</dbReference>
<feature type="transmembrane region" description="Helical" evidence="7">
    <location>
        <begin position="363"/>
        <end position="382"/>
    </location>
</feature>
<evidence type="ECO:0000313" key="9">
    <source>
        <dbReference type="EMBL" id="TVY45878.1"/>
    </source>
</evidence>
<feature type="transmembrane region" description="Helical" evidence="7">
    <location>
        <begin position="299"/>
        <end position="320"/>
    </location>
</feature>
<feature type="transmembrane region" description="Helical" evidence="7">
    <location>
        <begin position="260"/>
        <end position="279"/>
    </location>
</feature>
<comment type="caution">
    <text evidence="9">The sequence shown here is derived from an EMBL/GenBank/DDBJ whole genome shotgun (WGS) entry which is preliminary data.</text>
</comment>
<feature type="transmembrane region" description="Helical" evidence="7">
    <location>
        <begin position="189"/>
        <end position="211"/>
    </location>
</feature>
<keyword evidence="10" id="KW-1185">Reference proteome</keyword>
<dbReference type="FunFam" id="1.20.1720.10:FF:000012">
    <property type="entry name" value="MFS toxin efflux pump (AflT)"/>
    <property type="match status" value="1"/>
</dbReference>
<dbReference type="Proteomes" id="UP000443090">
    <property type="component" value="Unassembled WGS sequence"/>
</dbReference>
<feature type="compositionally biased region" description="Basic and acidic residues" evidence="6">
    <location>
        <begin position="1"/>
        <end position="10"/>
    </location>
</feature>
<evidence type="ECO:0000256" key="1">
    <source>
        <dbReference type="ARBA" id="ARBA00004141"/>
    </source>
</evidence>
<feature type="transmembrane region" description="Helical" evidence="7">
    <location>
        <begin position="101"/>
        <end position="119"/>
    </location>
</feature>
<feature type="transmembrane region" description="Helical" evidence="7">
    <location>
        <begin position="491"/>
        <end position="510"/>
    </location>
</feature>
<dbReference type="Pfam" id="PF07690">
    <property type="entry name" value="MFS_1"/>
    <property type="match status" value="1"/>
</dbReference>
<dbReference type="PANTHER" id="PTHR23501:SF177">
    <property type="entry name" value="MAJOR FACILITATOR SUPERFAMILY (MFS) PROFILE DOMAIN-CONTAINING PROTEIN-RELATED"/>
    <property type="match status" value="1"/>
</dbReference>
<comment type="subcellular location">
    <subcellularLocation>
        <location evidence="1">Membrane</location>
        <topology evidence="1">Multi-pass membrane protein</topology>
    </subcellularLocation>
</comment>
<evidence type="ECO:0000313" key="10">
    <source>
        <dbReference type="Proteomes" id="UP000443090"/>
    </source>
</evidence>
<dbReference type="InterPro" id="IPR020846">
    <property type="entry name" value="MFS_dom"/>
</dbReference>
<evidence type="ECO:0000256" key="4">
    <source>
        <dbReference type="ARBA" id="ARBA00022989"/>
    </source>
</evidence>
<dbReference type="PANTHER" id="PTHR23501">
    <property type="entry name" value="MAJOR FACILITATOR SUPERFAMILY"/>
    <property type="match status" value="1"/>
</dbReference>
<proteinExistence type="predicted"/>
<dbReference type="InterPro" id="IPR036259">
    <property type="entry name" value="MFS_trans_sf"/>
</dbReference>
<feature type="transmembrane region" description="Helical" evidence="7">
    <location>
        <begin position="231"/>
        <end position="248"/>
    </location>
</feature>
<keyword evidence="4 7" id="KW-1133">Transmembrane helix</keyword>
<reference evidence="9 10" key="1">
    <citation type="submission" date="2018-05" db="EMBL/GenBank/DDBJ databases">
        <title>Genome sequencing and assembly of the regulated plant pathogen Lachnellula willkommii and related sister species for the development of diagnostic species identification markers.</title>
        <authorList>
            <person name="Giroux E."/>
            <person name="Bilodeau G."/>
        </authorList>
    </citation>
    <scope>NUCLEOTIDE SEQUENCE [LARGE SCALE GENOMIC DNA]</scope>
    <source>
        <strain evidence="9 10">CBS 160.35</strain>
    </source>
</reference>
<keyword evidence="5 7" id="KW-0472">Membrane</keyword>
<evidence type="ECO:0000256" key="6">
    <source>
        <dbReference type="SAM" id="MobiDB-lite"/>
    </source>
</evidence>
<dbReference type="OrthoDB" id="10021397at2759"/>
<dbReference type="GO" id="GO:0005886">
    <property type="term" value="C:plasma membrane"/>
    <property type="evidence" value="ECO:0007669"/>
    <property type="project" value="TreeGrafter"/>
</dbReference>
<feature type="transmembrane region" description="Helical" evidence="7">
    <location>
        <begin position="340"/>
        <end position="357"/>
    </location>
</feature>